<keyword evidence="2" id="KW-1185">Reference proteome</keyword>
<comment type="caution">
    <text evidence="1">The sequence shown here is derived from an EMBL/GenBank/DDBJ whole genome shotgun (WGS) entry which is preliminary data.</text>
</comment>
<reference evidence="1" key="1">
    <citation type="submission" date="2021-05" db="EMBL/GenBank/DDBJ databases">
        <authorList>
            <person name="Pan Q."/>
            <person name="Jouanno E."/>
            <person name="Zahm M."/>
            <person name="Klopp C."/>
            <person name="Cabau C."/>
            <person name="Louis A."/>
            <person name="Berthelot C."/>
            <person name="Parey E."/>
            <person name="Roest Crollius H."/>
            <person name="Montfort J."/>
            <person name="Robinson-Rechavi M."/>
            <person name="Bouchez O."/>
            <person name="Lampietro C."/>
            <person name="Lopez Roques C."/>
            <person name="Donnadieu C."/>
            <person name="Postlethwait J."/>
            <person name="Bobe J."/>
            <person name="Dillon D."/>
            <person name="Chandos A."/>
            <person name="von Hippel F."/>
            <person name="Guiguen Y."/>
        </authorList>
    </citation>
    <scope>NUCLEOTIDE SEQUENCE</scope>
    <source>
        <strain evidence="1">YG-Jan2019</strain>
    </source>
</reference>
<protein>
    <submittedName>
        <fullName evidence="1">Uncharacterized protein</fullName>
    </submittedName>
</protein>
<accession>A0ACC2FC77</accession>
<dbReference type="Proteomes" id="UP001157502">
    <property type="component" value="Chromosome 30"/>
</dbReference>
<gene>
    <name evidence="1" type="ORF">DPEC_G00313910</name>
</gene>
<organism evidence="1 2">
    <name type="scientific">Dallia pectoralis</name>
    <name type="common">Alaska blackfish</name>
    <dbReference type="NCBI Taxonomy" id="75939"/>
    <lineage>
        <taxon>Eukaryota</taxon>
        <taxon>Metazoa</taxon>
        <taxon>Chordata</taxon>
        <taxon>Craniata</taxon>
        <taxon>Vertebrata</taxon>
        <taxon>Euteleostomi</taxon>
        <taxon>Actinopterygii</taxon>
        <taxon>Neopterygii</taxon>
        <taxon>Teleostei</taxon>
        <taxon>Protacanthopterygii</taxon>
        <taxon>Esociformes</taxon>
        <taxon>Umbridae</taxon>
        <taxon>Dallia</taxon>
    </lineage>
</organism>
<proteinExistence type="predicted"/>
<name>A0ACC2FC77_DALPE</name>
<dbReference type="EMBL" id="CM055757">
    <property type="protein sequence ID" value="KAJ7988893.1"/>
    <property type="molecule type" value="Genomic_DNA"/>
</dbReference>
<evidence type="ECO:0000313" key="2">
    <source>
        <dbReference type="Proteomes" id="UP001157502"/>
    </source>
</evidence>
<evidence type="ECO:0000313" key="1">
    <source>
        <dbReference type="EMBL" id="KAJ7988893.1"/>
    </source>
</evidence>
<sequence length="246" mass="27813">MRLLSPRLHMALDLRGFSQRNITNAIGYSLEVALVADWVLISKHPDNLRSITALVGWIRMSLKWATCALAETRLPANRIAAAMELQILGLSYSDFELKPRSYDISGRSVLRSDRLLLVEVFFCLVPPRRLSSVQAGDGDGESRFPHNMASRVWDHTPSSSREQPQDLTSAPPSRPPPHPHHSSTWCLALQPSSWIVILRGWNSDLTTGAGSCVCLVRYRRYERTRRFLRRCMEAARGVNNRLLVVL</sequence>